<feature type="non-terminal residue" evidence="2">
    <location>
        <position position="145"/>
    </location>
</feature>
<comment type="caution">
    <text evidence="2">The sequence shown here is derived from an EMBL/GenBank/DDBJ whole genome shotgun (WGS) entry which is preliminary data.</text>
</comment>
<dbReference type="SUPFAM" id="SSF50494">
    <property type="entry name" value="Trypsin-like serine proteases"/>
    <property type="match status" value="1"/>
</dbReference>
<evidence type="ECO:0000256" key="1">
    <source>
        <dbReference type="SAM" id="MobiDB-lite"/>
    </source>
</evidence>
<dbReference type="InterPro" id="IPR043504">
    <property type="entry name" value="Peptidase_S1_PA_chymotrypsin"/>
</dbReference>
<proteinExistence type="predicted"/>
<name>A0A3N9YPB7_9ACTN</name>
<dbReference type="InterPro" id="IPR009003">
    <property type="entry name" value="Peptidase_S1_PA"/>
</dbReference>
<feature type="region of interest" description="Disordered" evidence="1">
    <location>
        <begin position="31"/>
        <end position="73"/>
    </location>
</feature>
<evidence type="ECO:0000313" key="3">
    <source>
        <dbReference type="Proteomes" id="UP000278981"/>
    </source>
</evidence>
<reference evidence="2 3" key="1">
    <citation type="submission" date="2018-04" db="EMBL/GenBank/DDBJ databases">
        <title>Micromonosporas from Atacama Desert.</title>
        <authorList>
            <person name="Carro L."/>
            <person name="Klenk H.-P."/>
            <person name="Goodfellow M."/>
        </authorList>
    </citation>
    <scope>NUCLEOTIDE SEQUENCE [LARGE SCALE GENOMIC DNA]</scope>
    <source>
        <strain evidence="2 3">LB19</strain>
    </source>
</reference>
<dbReference type="AlphaFoldDB" id="A0A3N9YPB7"/>
<dbReference type="Gene3D" id="2.40.10.10">
    <property type="entry name" value="Trypsin-like serine proteases"/>
    <property type="match status" value="1"/>
</dbReference>
<organism evidence="2 3">
    <name type="scientific">Micromonospora ureilytica</name>
    <dbReference type="NCBI Taxonomy" id="709868"/>
    <lineage>
        <taxon>Bacteria</taxon>
        <taxon>Bacillati</taxon>
        <taxon>Actinomycetota</taxon>
        <taxon>Actinomycetes</taxon>
        <taxon>Micromonosporales</taxon>
        <taxon>Micromonosporaceae</taxon>
        <taxon>Micromonospora</taxon>
    </lineage>
</organism>
<evidence type="ECO:0000313" key="2">
    <source>
        <dbReference type="EMBL" id="RQX21477.1"/>
    </source>
</evidence>
<gene>
    <name evidence="2" type="ORF">DDE19_00085</name>
</gene>
<sequence>MNAAQAFVAEAGVADRDVVKLVAVKAVPRLLLGPKPAPGETADPDETAAPDETGAPDETAAPGESGAAADPNAQAVRGGDAYIIDNVARCSVGFSVEGGFVSAGHCGQEGSTTTAEVGGEQVAQGEFQASSFPTDDFSFIAVNDT</sequence>
<protein>
    <recommendedName>
        <fullName evidence="4">Peptidase S1 domain-containing protein</fullName>
    </recommendedName>
</protein>
<accession>A0A3N9YPB7</accession>
<evidence type="ECO:0008006" key="4">
    <source>
        <dbReference type="Google" id="ProtNLM"/>
    </source>
</evidence>
<dbReference type="EMBL" id="QDGB01000018">
    <property type="protein sequence ID" value="RQX21477.1"/>
    <property type="molecule type" value="Genomic_DNA"/>
</dbReference>
<dbReference type="Proteomes" id="UP000278981">
    <property type="component" value="Unassembled WGS sequence"/>
</dbReference>